<sequence length="278" mass="31069">MASIKTILARLTKAQKAQLKEMESEARKTGSKAKQRDLLAIILGDPTIAIQPKPGRKPRNSDASPAKRAQQRARKAKKSEKEPHVEEPTEQASQNQNVVQASHKKQTTRIRRPKATIETIPPSGKTTTDSDAEPAEDAENYGIEENTNDYREESDALLELNGMELDHMEFNDGFEERWDEDPANQSIVQLQTAITTVMDSVDEEEEDDDLDLTGGWWPGRDSQLLMERVMDSLVQGPPMKPGSAAALLRWAKQDAKAIEEGASLHLLGDYITTPRWSR</sequence>
<accession>A0A0C3PV13</accession>
<reference evidence="3" key="2">
    <citation type="submission" date="2015-01" db="EMBL/GenBank/DDBJ databases">
        <title>Evolutionary Origins and Diversification of the Mycorrhizal Mutualists.</title>
        <authorList>
            <consortium name="DOE Joint Genome Institute"/>
            <consortium name="Mycorrhizal Genomics Consortium"/>
            <person name="Kohler A."/>
            <person name="Kuo A."/>
            <person name="Nagy L.G."/>
            <person name="Floudas D."/>
            <person name="Copeland A."/>
            <person name="Barry K.W."/>
            <person name="Cichocki N."/>
            <person name="Veneault-Fourrey C."/>
            <person name="LaButti K."/>
            <person name="Lindquist E.A."/>
            <person name="Lipzen A."/>
            <person name="Lundell T."/>
            <person name="Morin E."/>
            <person name="Murat C."/>
            <person name="Riley R."/>
            <person name="Ohm R."/>
            <person name="Sun H."/>
            <person name="Tunlid A."/>
            <person name="Henrissat B."/>
            <person name="Grigoriev I.V."/>
            <person name="Hibbett D.S."/>
            <person name="Martin F."/>
        </authorList>
    </citation>
    <scope>NUCLEOTIDE SEQUENCE [LARGE SCALE GENOMIC DNA]</scope>
    <source>
        <strain evidence="3">MUT 4182</strain>
    </source>
</reference>
<dbReference type="OrthoDB" id="10627392at2759"/>
<dbReference type="Proteomes" id="UP000054248">
    <property type="component" value="Unassembled WGS sequence"/>
</dbReference>
<feature type="compositionally biased region" description="Basic residues" evidence="1">
    <location>
        <begin position="102"/>
        <end position="114"/>
    </location>
</feature>
<protein>
    <submittedName>
        <fullName evidence="2">Uncharacterized protein</fullName>
    </submittedName>
</protein>
<proteinExistence type="predicted"/>
<reference evidence="2 3" key="1">
    <citation type="submission" date="2014-04" db="EMBL/GenBank/DDBJ databases">
        <authorList>
            <consortium name="DOE Joint Genome Institute"/>
            <person name="Kuo A."/>
            <person name="Girlanda M."/>
            <person name="Perotto S."/>
            <person name="Kohler A."/>
            <person name="Nagy L.G."/>
            <person name="Floudas D."/>
            <person name="Copeland A."/>
            <person name="Barry K.W."/>
            <person name="Cichocki N."/>
            <person name="Veneault-Fourrey C."/>
            <person name="LaButti K."/>
            <person name="Lindquist E.A."/>
            <person name="Lipzen A."/>
            <person name="Lundell T."/>
            <person name="Morin E."/>
            <person name="Murat C."/>
            <person name="Sun H."/>
            <person name="Tunlid A."/>
            <person name="Henrissat B."/>
            <person name="Grigoriev I.V."/>
            <person name="Hibbett D.S."/>
            <person name="Martin F."/>
            <person name="Nordberg H.P."/>
            <person name="Cantor M.N."/>
            <person name="Hua S.X."/>
        </authorList>
    </citation>
    <scope>NUCLEOTIDE SEQUENCE [LARGE SCALE GENOMIC DNA]</scope>
    <source>
        <strain evidence="2 3">MUT 4182</strain>
    </source>
</reference>
<evidence type="ECO:0000256" key="1">
    <source>
        <dbReference type="SAM" id="MobiDB-lite"/>
    </source>
</evidence>
<keyword evidence="3" id="KW-1185">Reference proteome</keyword>
<dbReference type="HOGENOM" id="CLU_1001812_0_0_1"/>
<feature type="compositionally biased region" description="Acidic residues" evidence="1">
    <location>
        <begin position="130"/>
        <end position="139"/>
    </location>
</feature>
<evidence type="ECO:0000313" key="2">
    <source>
        <dbReference type="EMBL" id="KIO18730.1"/>
    </source>
</evidence>
<name>A0A0C3PV13_9AGAM</name>
<feature type="compositionally biased region" description="Polar residues" evidence="1">
    <location>
        <begin position="90"/>
        <end position="100"/>
    </location>
</feature>
<gene>
    <name evidence="2" type="ORF">M407DRAFT_11733</name>
</gene>
<feature type="compositionally biased region" description="Basic residues" evidence="1">
    <location>
        <begin position="69"/>
        <end position="78"/>
    </location>
</feature>
<dbReference type="AlphaFoldDB" id="A0A0C3PV13"/>
<evidence type="ECO:0000313" key="3">
    <source>
        <dbReference type="Proteomes" id="UP000054248"/>
    </source>
</evidence>
<feature type="region of interest" description="Disordered" evidence="1">
    <location>
        <begin position="45"/>
        <end position="146"/>
    </location>
</feature>
<dbReference type="EMBL" id="KN823265">
    <property type="protein sequence ID" value="KIO18730.1"/>
    <property type="molecule type" value="Genomic_DNA"/>
</dbReference>
<organism evidence="2 3">
    <name type="scientific">Tulasnella calospora MUT 4182</name>
    <dbReference type="NCBI Taxonomy" id="1051891"/>
    <lineage>
        <taxon>Eukaryota</taxon>
        <taxon>Fungi</taxon>
        <taxon>Dikarya</taxon>
        <taxon>Basidiomycota</taxon>
        <taxon>Agaricomycotina</taxon>
        <taxon>Agaricomycetes</taxon>
        <taxon>Cantharellales</taxon>
        <taxon>Tulasnellaceae</taxon>
        <taxon>Tulasnella</taxon>
    </lineage>
</organism>